<dbReference type="SUPFAM" id="SSF109854">
    <property type="entry name" value="DinB/YfiT-like putative metalloenzymes"/>
    <property type="match status" value="1"/>
</dbReference>
<evidence type="ECO:0000313" key="4">
    <source>
        <dbReference type="EMBL" id="SIQ81232.1"/>
    </source>
</evidence>
<dbReference type="InterPro" id="IPR034660">
    <property type="entry name" value="DinB/YfiT-like"/>
</dbReference>
<dbReference type="Proteomes" id="UP000185841">
    <property type="component" value="Unassembled WGS sequence"/>
</dbReference>
<name>A0A1N6VTN1_AQUAC</name>
<feature type="binding site" evidence="3">
    <location>
        <position position="135"/>
    </location>
    <ligand>
        <name>a divalent metal cation</name>
        <dbReference type="ChEBI" id="CHEBI:60240"/>
    </ligand>
</feature>
<dbReference type="PANTHER" id="PTHR37302">
    <property type="entry name" value="SLR1116 PROTEIN"/>
    <property type="match status" value="1"/>
</dbReference>
<dbReference type="Gene3D" id="1.20.120.450">
    <property type="entry name" value="dinb family like domain"/>
    <property type="match status" value="1"/>
</dbReference>
<proteinExistence type="inferred from homology"/>
<dbReference type="EMBL" id="FTMP01000008">
    <property type="protein sequence ID" value="SIQ81232.1"/>
    <property type="molecule type" value="Genomic_DNA"/>
</dbReference>
<evidence type="ECO:0000256" key="3">
    <source>
        <dbReference type="PIRSR" id="PIRSR607837-1"/>
    </source>
</evidence>
<accession>A0A1N6VTN1</accession>
<feature type="binding site" evidence="3">
    <location>
        <position position="139"/>
    </location>
    <ligand>
        <name>a divalent metal cation</name>
        <dbReference type="ChEBI" id="CHEBI:60240"/>
    </ligand>
</feature>
<dbReference type="AlphaFoldDB" id="A0A1N6VTN1"/>
<dbReference type="PANTHER" id="PTHR37302:SF1">
    <property type="entry name" value="PROTEIN DINB"/>
    <property type="match status" value="1"/>
</dbReference>
<gene>
    <name evidence="4" type="ORF">SAMN05878282_108138</name>
</gene>
<evidence type="ECO:0000256" key="2">
    <source>
        <dbReference type="ARBA" id="ARBA00022723"/>
    </source>
</evidence>
<organism evidence="4 5">
    <name type="scientific">Aquipseudomonas alcaligenes</name>
    <name type="common">Pseudomonas alcaligenes</name>
    <dbReference type="NCBI Taxonomy" id="43263"/>
    <lineage>
        <taxon>Bacteria</taxon>
        <taxon>Pseudomonadati</taxon>
        <taxon>Pseudomonadota</taxon>
        <taxon>Gammaproteobacteria</taxon>
        <taxon>Pseudomonadales</taxon>
        <taxon>Pseudomonadaceae</taxon>
        <taxon>Aquipseudomonas</taxon>
    </lineage>
</organism>
<reference evidence="4 5" key="1">
    <citation type="submission" date="2017-01" db="EMBL/GenBank/DDBJ databases">
        <authorList>
            <person name="Mah S.A."/>
            <person name="Swanson W.J."/>
            <person name="Moy G.W."/>
            <person name="Vacquier V.D."/>
        </authorList>
    </citation>
    <scope>NUCLEOTIDE SEQUENCE [LARGE SCALE GENOMIC DNA]</scope>
    <source>
        <strain evidence="4 5">RU36E</strain>
    </source>
</reference>
<keyword evidence="2 3" id="KW-0479">Metal-binding</keyword>
<sequence length="167" mass="18602">MQHLATHLQRLLAYHGWAYARLLGELASLDEAQYRAPCGLFFGSIHATLNHLAVADRIWLARVRDEAQPFARLDAEAVAERTALENYLEAGVAAWRDHLEGLVDVELLAPLAYRNMAGEPQQRSRLEIVTHLVNHGTHHRGQVSAALTAMGRPAPVLDYIYALPELP</sequence>
<dbReference type="InterPro" id="IPR007837">
    <property type="entry name" value="DinB"/>
</dbReference>
<dbReference type="Pfam" id="PF05163">
    <property type="entry name" value="DinB"/>
    <property type="match status" value="1"/>
</dbReference>
<dbReference type="RefSeq" id="WP_076428303.1">
    <property type="nucleotide sequence ID" value="NZ_FTMP01000008.1"/>
</dbReference>
<evidence type="ECO:0000256" key="1">
    <source>
        <dbReference type="ARBA" id="ARBA00008635"/>
    </source>
</evidence>
<evidence type="ECO:0000313" key="5">
    <source>
        <dbReference type="Proteomes" id="UP000185841"/>
    </source>
</evidence>
<dbReference type="GO" id="GO:0046872">
    <property type="term" value="F:metal ion binding"/>
    <property type="evidence" value="ECO:0007669"/>
    <property type="project" value="UniProtKB-KW"/>
</dbReference>
<feature type="binding site" evidence="3">
    <location>
        <position position="51"/>
    </location>
    <ligand>
        <name>a divalent metal cation</name>
        <dbReference type="ChEBI" id="CHEBI:60240"/>
    </ligand>
</feature>
<comment type="similarity">
    <text evidence="1">Belongs to the DinB family.</text>
</comment>
<protein>
    <submittedName>
        <fullName evidence="4">Uncharacterized damage-inducible protein DinB (Forms a four-helix bundle)</fullName>
    </submittedName>
</protein>